<dbReference type="GO" id="GO:1904047">
    <property type="term" value="F:S-adenosyl-L-methionine binding"/>
    <property type="evidence" value="ECO:0007669"/>
    <property type="project" value="TreeGrafter"/>
</dbReference>
<dbReference type="InterPro" id="IPR012263">
    <property type="entry name" value="M_m6A_EcoRV"/>
</dbReference>
<dbReference type="Gene3D" id="1.10.1020.10">
    <property type="entry name" value="Adenine-specific Methyltransferase, Domain 2"/>
    <property type="match status" value="1"/>
</dbReference>
<comment type="caution">
    <text evidence="7">The sequence shown here is derived from an EMBL/GenBank/DDBJ whole genome shotgun (WGS) entry which is preliminary data.</text>
</comment>
<evidence type="ECO:0000313" key="7">
    <source>
        <dbReference type="EMBL" id="KKL48954.1"/>
    </source>
</evidence>
<reference evidence="7" key="1">
    <citation type="journal article" date="2015" name="Nature">
        <title>Complex archaea that bridge the gap between prokaryotes and eukaryotes.</title>
        <authorList>
            <person name="Spang A."/>
            <person name="Saw J.H."/>
            <person name="Jorgensen S.L."/>
            <person name="Zaremba-Niedzwiedzka K."/>
            <person name="Martijn J."/>
            <person name="Lind A.E."/>
            <person name="van Eijk R."/>
            <person name="Schleper C."/>
            <person name="Guy L."/>
            <person name="Ettema T.J."/>
        </authorList>
    </citation>
    <scope>NUCLEOTIDE SEQUENCE</scope>
</reference>
<keyword evidence="5" id="KW-0949">S-adenosyl-L-methionine</keyword>
<dbReference type="GO" id="GO:0043565">
    <property type="term" value="F:sequence-specific DNA binding"/>
    <property type="evidence" value="ECO:0007669"/>
    <property type="project" value="TreeGrafter"/>
</dbReference>
<dbReference type="AlphaFoldDB" id="A0A0F9CIJ6"/>
<evidence type="ECO:0000256" key="2">
    <source>
        <dbReference type="ARBA" id="ARBA00011900"/>
    </source>
</evidence>
<dbReference type="InterPro" id="IPR029063">
    <property type="entry name" value="SAM-dependent_MTases_sf"/>
</dbReference>
<dbReference type="NCBIfam" id="TIGR00571">
    <property type="entry name" value="dam"/>
    <property type="match status" value="1"/>
</dbReference>
<dbReference type="PIRSF" id="PIRSF000398">
    <property type="entry name" value="M_m6A_EcoRV"/>
    <property type="match status" value="1"/>
</dbReference>
<dbReference type="PRINTS" id="PR00505">
    <property type="entry name" value="D12N6MTFRASE"/>
</dbReference>
<proteinExistence type="inferred from homology"/>
<sequence length="277" mass="30855">MSSSRVTAKPWAKWCGGKTKLLPKILPLFPEKIGTYFEPFLGGGAVFFALAAEVRFERAFISDANKELADTYRAIAHKPLEVIKHLSKHVYEESYYYSVRASRPRSLAARAARMIYLNRTGFNGLYRVNKKGDFNVPFGRYTNPTICDEENLLLASAVLRHSTVAIGGVDFEAAVKKARKGDAVYYDPPYVPVSKTSNFTAYAKGGFDEAAHVRLRDCFKALDERGVHVLLSNSDTPFVRRLYEGFRISMVQAPRRINSKGGKRGDVSELLISGGNA</sequence>
<evidence type="ECO:0000256" key="3">
    <source>
        <dbReference type="ARBA" id="ARBA00022603"/>
    </source>
</evidence>
<protein>
    <recommendedName>
        <fullName evidence="2">site-specific DNA-methyltransferase (adenine-specific)</fullName>
        <ecNumber evidence="2">2.1.1.72</ecNumber>
    </recommendedName>
</protein>
<accession>A0A0F9CIJ6</accession>
<keyword evidence="3" id="KW-0489">Methyltransferase</keyword>
<evidence type="ECO:0000256" key="5">
    <source>
        <dbReference type="ARBA" id="ARBA00022691"/>
    </source>
</evidence>
<evidence type="ECO:0000256" key="4">
    <source>
        <dbReference type="ARBA" id="ARBA00022679"/>
    </source>
</evidence>
<comment type="similarity">
    <text evidence="1">Belongs to the N(4)/N(6)-methyltransferase family.</text>
</comment>
<dbReference type="InterPro" id="IPR012327">
    <property type="entry name" value="MeTrfase_D12"/>
</dbReference>
<dbReference type="GO" id="GO:0009307">
    <property type="term" value="P:DNA restriction-modification system"/>
    <property type="evidence" value="ECO:0007669"/>
    <property type="project" value="InterPro"/>
</dbReference>
<dbReference type="Pfam" id="PF02086">
    <property type="entry name" value="MethyltransfD12"/>
    <property type="match status" value="1"/>
</dbReference>
<comment type="catalytic activity">
    <reaction evidence="6">
        <text>a 2'-deoxyadenosine in DNA + S-adenosyl-L-methionine = an N(6)-methyl-2'-deoxyadenosine in DNA + S-adenosyl-L-homocysteine + H(+)</text>
        <dbReference type="Rhea" id="RHEA:15197"/>
        <dbReference type="Rhea" id="RHEA-COMP:12418"/>
        <dbReference type="Rhea" id="RHEA-COMP:12419"/>
        <dbReference type="ChEBI" id="CHEBI:15378"/>
        <dbReference type="ChEBI" id="CHEBI:57856"/>
        <dbReference type="ChEBI" id="CHEBI:59789"/>
        <dbReference type="ChEBI" id="CHEBI:90615"/>
        <dbReference type="ChEBI" id="CHEBI:90616"/>
        <dbReference type="EC" id="2.1.1.72"/>
    </reaction>
</comment>
<dbReference type="GO" id="GO:0032259">
    <property type="term" value="P:methylation"/>
    <property type="evidence" value="ECO:0007669"/>
    <property type="project" value="UniProtKB-KW"/>
</dbReference>
<dbReference type="EC" id="2.1.1.72" evidence="2"/>
<evidence type="ECO:0000256" key="6">
    <source>
        <dbReference type="ARBA" id="ARBA00047942"/>
    </source>
</evidence>
<dbReference type="PANTHER" id="PTHR30481:SF3">
    <property type="entry name" value="DNA ADENINE METHYLASE"/>
    <property type="match status" value="1"/>
</dbReference>
<keyword evidence="4" id="KW-0808">Transferase</keyword>
<dbReference type="GO" id="GO:0006298">
    <property type="term" value="P:mismatch repair"/>
    <property type="evidence" value="ECO:0007669"/>
    <property type="project" value="TreeGrafter"/>
</dbReference>
<dbReference type="GO" id="GO:0009007">
    <property type="term" value="F:site-specific DNA-methyltransferase (adenine-specific) activity"/>
    <property type="evidence" value="ECO:0007669"/>
    <property type="project" value="UniProtKB-EC"/>
</dbReference>
<name>A0A0F9CIJ6_9ZZZZ</name>
<dbReference type="SUPFAM" id="SSF53335">
    <property type="entry name" value="S-adenosyl-L-methionine-dependent methyltransferases"/>
    <property type="match status" value="1"/>
</dbReference>
<dbReference type="Gene3D" id="3.40.50.150">
    <property type="entry name" value="Vaccinia Virus protein VP39"/>
    <property type="match status" value="1"/>
</dbReference>
<dbReference type="InterPro" id="IPR023095">
    <property type="entry name" value="Ade_MeTrfase_dom_2"/>
</dbReference>
<dbReference type="PANTHER" id="PTHR30481">
    <property type="entry name" value="DNA ADENINE METHYLASE"/>
    <property type="match status" value="1"/>
</dbReference>
<gene>
    <name evidence="7" type="ORF">LCGC14_2320390</name>
</gene>
<dbReference type="EMBL" id="LAZR01033137">
    <property type="protein sequence ID" value="KKL48954.1"/>
    <property type="molecule type" value="Genomic_DNA"/>
</dbReference>
<feature type="non-terminal residue" evidence="7">
    <location>
        <position position="277"/>
    </location>
</feature>
<evidence type="ECO:0000256" key="1">
    <source>
        <dbReference type="ARBA" id="ARBA00006594"/>
    </source>
</evidence>
<organism evidence="7">
    <name type="scientific">marine sediment metagenome</name>
    <dbReference type="NCBI Taxonomy" id="412755"/>
    <lineage>
        <taxon>unclassified sequences</taxon>
        <taxon>metagenomes</taxon>
        <taxon>ecological metagenomes</taxon>
    </lineage>
</organism>